<proteinExistence type="predicted"/>
<organism evidence="1 2">
    <name type="scientific">Salipiger mucosus DSM 16094</name>
    <dbReference type="NCBI Taxonomy" id="1123237"/>
    <lineage>
        <taxon>Bacteria</taxon>
        <taxon>Pseudomonadati</taxon>
        <taxon>Pseudomonadota</taxon>
        <taxon>Alphaproteobacteria</taxon>
        <taxon>Rhodobacterales</taxon>
        <taxon>Roseobacteraceae</taxon>
        <taxon>Salipiger</taxon>
    </lineage>
</organism>
<protein>
    <submittedName>
        <fullName evidence="1">Uncharacterized protein</fullName>
    </submittedName>
</protein>
<name>S9QWR8_9RHOB</name>
<accession>S9QWR8</accession>
<dbReference type="AlphaFoldDB" id="S9QWR8"/>
<reference evidence="2" key="1">
    <citation type="journal article" date="2014" name="Stand. Genomic Sci.">
        <title>Genome sequence of the exopolysaccharide-producing Salipiger mucosus type strain (DSM 16094(T)), a moderately halophilic member of the Roseobacter clade.</title>
        <authorList>
            <person name="Riedel T."/>
            <person name="Spring S."/>
            <person name="Fiebig A."/>
            <person name="Petersen J."/>
            <person name="Kyrpides N.C."/>
            <person name="Goker M."/>
            <person name="Klenk H.P."/>
        </authorList>
    </citation>
    <scope>NUCLEOTIDE SEQUENCE [LARGE SCALE GENOMIC DNA]</scope>
    <source>
        <strain evidence="2">DSM 16094</strain>
    </source>
</reference>
<dbReference type="Proteomes" id="UP000015347">
    <property type="component" value="Unassembled WGS sequence"/>
</dbReference>
<comment type="caution">
    <text evidence="1">The sequence shown here is derived from an EMBL/GenBank/DDBJ whole genome shotgun (WGS) entry which is preliminary data.</text>
</comment>
<keyword evidence="2" id="KW-1185">Reference proteome</keyword>
<evidence type="ECO:0000313" key="1">
    <source>
        <dbReference type="EMBL" id="EPX84048.1"/>
    </source>
</evidence>
<dbReference type="RefSeq" id="WP_020038241.1">
    <property type="nucleotide sequence ID" value="NZ_KE557274.1"/>
</dbReference>
<dbReference type="STRING" id="1123237.Salmuc_01823"/>
<dbReference type="HOGENOM" id="CLU_972833_0_0_5"/>
<sequence>MTKNQNLKRNFAHFLAGLAEIGDRVGPGSSYHAGRVIRDAANSVSDPEDLELLLKVRGTADSGVEGSNLDFVAVIDRVEQPDPRQIMSDDTPGSETVQLWNIASVVTGLKLASEASCWEGNGIREYSEMLDDFVLSLSRNADGDLGVDPRISNDIVHEMVTVGHLRETEENRYCLTEHGLHGYLDQLHLRVLAGVYPLNELMKRVEFLEGVEDASIPVGNSQDWSFDNLPHFVETEPSIEELRERIWNLEPETILQRAFPETMFEREFEGILHYCPDARRDMEMSF</sequence>
<gene>
    <name evidence="1" type="ORF">Salmuc_01823</name>
</gene>
<dbReference type="EMBL" id="APVH01000013">
    <property type="protein sequence ID" value="EPX84048.1"/>
    <property type="molecule type" value="Genomic_DNA"/>
</dbReference>
<evidence type="ECO:0000313" key="2">
    <source>
        <dbReference type="Proteomes" id="UP000015347"/>
    </source>
</evidence>